<evidence type="ECO:0000256" key="1">
    <source>
        <dbReference type="ARBA" id="ARBA00023125"/>
    </source>
</evidence>
<comment type="caution">
    <text evidence="3">The sequence shown here is derived from an EMBL/GenBank/DDBJ whole genome shotgun (WGS) entry which is preliminary data.</text>
</comment>
<dbReference type="Pfam" id="PF00440">
    <property type="entry name" value="TetR_N"/>
    <property type="match status" value="1"/>
</dbReference>
<dbReference type="Proteomes" id="UP000050961">
    <property type="component" value="Unassembled WGS sequence"/>
</dbReference>
<evidence type="ECO:0000259" key="2">
    <source>
        <dbReference type="Pfam" id="PF00440"/>
    </source>
</evidence>
<sequence>MLNMVFFGMSQLVSSIGKGDEMRINDEIYATILHLLEKKGPTFTTAELAAELQVSKRTVYKMFDSKEMIIDKTIDYVFKGICFGEYEPSSRAQFYSDEVLQKYLIDFPSTRQVDKISKHAQVLEKRYPRQWRKLNTYIDEFGKKICELFIVDPHVRILTATEKKVLLITIQQTIRKLLLSSYLAPKDLNFKEAVNSLYNMLLHGIAC</sequence>
<dbReference type="EMBL" id="AYZF01000002">
    <property type="protein sequence ID" value="KRN07659.1"/>
    <property type="molecule type" value="Genomic_DNA"/>
</dbReference>
<dbReference type="Gene3D" id="1.10.357.10">
    <property type="entry name" value="Tetracycline Repressor, domain 2"/>
    <property type="match status" value="1"/>
</dbReference>
<name>A0A0R2DXA3_9LACO</name>
<dbReference type="GO" id="GO:0003677">
    <property type="term" value="F:DNA binding"/>
    <property type="evidence" value="ECO:0007669"/>
    <property type="project" value="UniProtKB-KW"/>
</dbReference>
<keyword evidence="1" id="KW-0238">DNA-binding</keyword>
<dbReference type="InterPro" id="IPR009057">
    <property type="entry name" value="Homeodomain-like_sf"/>
</dbReference>
<gene>
    <name evidence="3" type="ORF">FD15_GL000952</name>
</gene>
<reference evidence="3 4" key="1">
    <citation type="journal article" date="2015" name="Genome Announc.">
        <title>Expanding the biotechnology potential of lactobacilli through comparative genomics of 213 strains and associated genera.</title>
        <authorList>
            <person name="Sun Z."/>
            <person name="Harris H.M."/>
            <person name="McCann A."/>
            <person name="Guo C."/>
            <person name="Argimon S."/>
            <person name="Zhang W."/>
            <person name="Yang X."/>
            <person name="Jeffery I.B."/>
            <person name="Cooney J.C."/>
            <person name="Kagawa T.F."/>
            <person name="Liu W."/>
            <person name="Song Y."/>
            <person name="Salvetti E."/>
            <person name="Wrobel A."/>
            <person name="Rasinkangas P."/>
            <person name="Parkhill J."/>
            <person name="Rea M.C."/>
            <person name="O'Sullivan O."/>
            <person name="Ritari J."/>
            <person name="Douillard F.P."/>
            <person name="Paul Ross R."/>
            <person name="Yang R."/>
            <person name="Briner A.E."/>
            <person name="Felis G.E."/>
            <person name="de Vos W.M."/>
            <person name="Barrangou R."/>
            <person name="Klaenhammer T.R."/>
            <person name="Caufield P.W."/>
            <person name="Cui Y."/>
            <person name="Zhang H."/>
            <person name="O'Toole P.W."/>
        </authorList>
    </citation>
    <scope>NUCLEOTIDE SEQUENCE [LARGE SCALE GENOMIC DNA]</scope>
    <source>
        <strain evidence="3 4">DSM 21376</strain>
    </source>
</reference>
<dbReference type="PATRIC" id="fig|1423806.3.peg.969"/>
<dbReference type="AlphaFoldDB" id="A0A0R2DXA3"/>
<evidence type="ECO:0000313" key="4">
    <source>
        <dbReference type="Proteomes" id="UP000050961"/>
    </source>
</evidence>
<protein>
    <recommendedName>
        <fullName evidence="2">HTH tetR-type domain-containing protein</fullName>
    </recommendedName>
</protein>
<evidence type="ECO:0000313" key="3">
    <source>
        <dbReference type="EMBL" id="KRN07659.1"/>
    </source>
</evidence>
<dbReference type="STRING" id="1423806.FD15_GL000952"/>
<dbReference type="eggNOG" id="COG1309">
    <property type="taxonomic scope" value="Bacteria"/>
</dbReference>
<proteinExistence type="predicted"/>
<feature type="domain" description="HTH tetR-type" evidence="2">
    <location>
        <begin position="28"/>
        <end position="69"/>
    </location>
</feature>
<dbReference type="SUPFAM" id="SSF46689">
    <property type="entry name" value="Homeodomain-like"/>
    <property type="match status" value="1"/>
</dbReference>
<accession>A0A0R2DXA3</accession>
<keyword evidence="4" id="KW-1185">Reference proteome</keyword>
<organism evidence="3 4">
    <name type="scientific">Liquorilactobacillus sucicola DSM 21376 = JCM 15457</name>
    <dbReference type="NCBI Taxonomy" id="1423806"/>
    <lineage>
        <taxon>Bacteria</taxon>
        <taxon>Bacillati</taxon>
        <taxon>Bacillota</taxon>
        <taxon>Bacilli</taxon>
        <taxon>Lactobacillales</taxon>
        <taxon>Lactobacillaceae</taxon>
        <taxon>Liquorilactobacillus</taxon>
    </lineage>
</organism>
<dbReference type="InterPro" id="IPR001647">
    <property type="entry name" value="HTH_TetR"/>
</dbReference>